<proteinExistence type="predicted"/>
<accession>A0AAN5C708</accession>
<keyword evidence="1" id="KW-0479">Metal-binding</keyword>
<feature type="non-terminal residue" evidence="8">
    <location>
        <position position="1"/>
    </location>
</feature>
<feature type="domain" description="THAP-type" evidence="7">
    <location>
        <begin position="36"/>
        <end position="119"/>
    </location>
</feature>
<gene>
    <name evidence="8" type="ORF">PMAYCL1PPCAC_01504</name>
</gene>
<name>A0AAN5C708_9BILA</name>
<evidence type="ECO:0000313" key="9">
    <source>
        <dbReference type="Proteomes" id="UP001328107"/>
    </source>
</evidence>
<evidence type="ECO:0000256" key="3">
    <source>
        <dbReference type="ARBA" id="ARBA00022833"/>
    </source>
</evidence>
<keyword evidence="3" id="KW-0862">Zinc</keyword>
<dbReference type="Proteomes" id="UP001328107">
    <property type="component" value="Unassembled WGS sequence"/>
</dbReference>
<dbReference type="AlphaFoldDB" id="A0AAN5C708"/>
<dbReference type="PROSITE" id="PS50950">
    <property type="entry name" value="ZF_THAP"/>
    <property type="match status" value="1"/>
</dbReference>
<dbReference type="Pfam" id="PF05485">
    <property type="entry name" value="THAP"/>
    <property type="match status" value="1"/>
</dbReference>
<evidence type="ECO:0000256" key="6">
    <source>
        <dbReference type="SAM" id="MobiDB-lite"/>
    </source>
</evidence>
<evidence type="ECO:0000256" key="2">
    <source>
        <dbReference type="ARBA" id="ARBA00022771"/>
    </source>
</evidence>
<reference evidence="9" key="1">
    <citation type="submission" date="2022-10" db="EMBL/GenBank/DDBJ databases">
        <title>Genome assembly of Pristionchus species.</title>
        <authorList>
            <person name="Yoshida K."/>
            <person name="Sommer R.J."/>
        </authorList>
    </citation>
    <scope>NUCLEOTIDE SEQUENCE [LARGE SCALE GENOMIC DNA]</scope>
    <source>
        <strain evidence="9">RS5460</strain>
    </source>
</reference>
<dbReference type="SMART" id="SM00980">
    <property type="entry name" value="THAP"/>
    <property type="match status" value="1"/>
</dbReference>
<dbReference type="SUPFAM" id="SSF57716">
    <property type="entry name" value="Glucocorticoid receptor-like (DNA-binding domain)"/>
    <property type="match status" value="1"/>
</dbReference>
<comment type="caution">
    <text evidence="8">The sequence shown here is derived from an EMBL/GenBank/DDBJ whole genome shotgun (WGS) entry which is preliminary data.</text>
</comment>
<protein>
    <recommendedName>
        <fullName evidence="7">THAP-type domain-containing protein</fullName>
    </recommendedName>
</protein>
<evidence type="ECO:0000313" key="8">
    <source>
        <dbReference type="EMBL" id="GMR31309.1"/>
    </source>
</evidence>
<keyword evidence="2 5" id="KW-0863">Zinc-finger</keyword>
<keyword evidence="9" id="KW-1185">Reference proteome</keyword>
<dbReference type="EMBL" id="BTRK01000001">
    <property type="protein sequence ID" value="GMR31309.1"/>
    <property type="molecule type" value="Genomic_DNA"/>
</dbReference>
<evidence type="ECO:0000256" key="5">
    <source>
        <dbReference type="PROSITE-ProRule" id="PRU00309"/>
    </source>
</evidence>
<evidence type="ECO:0000259" key="7">
    <source>
        <dbReference type="PROSITE" id="PS50950"/>
    </source>
</evidence>
<evidence type="ECO:0000256" key="4">
    <source>
        <dbReference type="ARBA" id="ARBA00023125"/>
    </source>
</evidence>
<dbReference type="GO" id="GO:0003677">
    <property type="term" value="F:DNA binding"/>
    <property type="evidence" value="ECO:0007669"/>
    <property type="project" value="UniProtKB-UniRule"/>
</dbReference>
<keyword evidence="4 5" id="KW-0238">DNA-binding</keyword>
<feature type="region of interest" description="Disordered" evidence="6">
    <location>
        <begin position="236"/>
        <end position="259"/>
    </location>
</feature>
<dbReference type="GO" id="GO:0008270">
    <property type="term" value="F:zinc ion binding"/>
    <property type="evidence" value="ECO:0007669"/>
    <property type="project" value="UniProtKB-KW"/>
</dbReference>
<sequence>QISDVNSTNNIKEEPLELKDESIDNVKRGDPFGNENRRKCVVCHRMCSQTEMHCFTKNLTKQTAWVNAVRSTPEGRNALMEQLNSMMHPYLCESHFSPSDFTHNAKGTGLKSDAVPFFEVNTSIPPAKHSNIMEIEGKQQTGHIHAQECFLCGEFAFPYLITPKDSITACLFFNNLIELNSDQLKKVQQLMKFNTRALICRKHYRESTSQADNSQIITHKSSSALKKKRSRTELVPIDLDHSDYGNINEEPFDEPSTSR</sequence>
<dbReference type="InterPro" id="IPR006612">
    <property type="entry name" value="THAP_Znf"/>
</dbReference>
<evidence type="ECO:0000256" key="1">
    <source>
        <dbReference type="ARBA" id="ARBA00022723"/>
    </source>
</evidence>
<organism evidence="8 9">
    <name type="scientific">Pristionchus mayeri</name>
    <dbReference type="NCBI Taxonomy" id="1317129"/>
    <lineage>
        <taxon>Eukaryota</taxon>
        <taxon>Metazoa</taxon>
        <taxon>Ecdysozoa</taxon>
        <taxon>Nematoda</taxon>
        <taxon>Chromadorea</taxon>
        <taxon>Rhabditida</taxon>
        <taxon>Rhabditina</taxon>
        <taxon>Diplogasteromorpha</taxon>
        <taxon>Diplogasteroidea</taxon>
        <taxon>Neodiplogasteridae</taxon>
        <taxon>Pristionchus</taxon>
    </lineage>
</organism>